<dbReference type="AlphaFoldDB" id="A0A6C2TX37"/>
<name>A0A6C2TX37_PONDE</name>
<dbReference type="Proteomes" id="UP000366872">
    <property type="component" value="Unassembled WGS sequence"/>
</dbReference>
<keyword evidence="2" id="KW-1185">Reference proteome</keyword>
<evidence type="ECO:0000313" key="2">
    <source>
        <dbReference type="Proteomes" id="UP000366872"/>
    </source>
</evidence>
<sequence length="39" mass="4175">MPRSPPASCCYTGTLAIEREAGNTRIADIQLAAERLKGI</sequence>
<accession>A0A6C2TX37</accession>
<protein>
    <submittedName>
        <fullName evidence="1">Uncharacterized protein</fullName>
    </submittedName>
</protein>
<organism evidence="1 2">
    <name type="scientific">Pontiella desulfatans</name>
    <dbReference type="NCBI Taxonomy" id="2750659"/>
    <lineage>
        <taxon>Bacteria</taxon>
        <taxon>Pseudomonadati</taxon>
        <taxon>Kiritimatiellota</taxon>
        <taxon>Kiritimatiellia</taxon>
        <taxon>Kiritimatiellales</taxon>
        <taxon>Pontiellaceae</taxon>
        <taxon>Pontiella</taxon>
    </lineage>
</organism>
<dbReference type="EMBL" id="CAAHFG010000001">
    <property type="protein sequence ID" value="VGO11881.1"/>
    <property type="molecule type" value="Genomic_DNA"/>
</dbReference>
<proteinExistence type="predicted"/>
<gene>
    <name evidence="1" type="ORF">PDESU_00429</name>
</gene>
<evidence type="ECO:0000313" key="1">
    <source>
        <dbReference type="EMBL" id="VGO11881.1"/>
    </source>
</evidence>
<reference evidence="1 2" key="1">
    <citation type="submission" date="2019-04" db="EMBL/GenBank/DDBJ databases">
        <authorList>
            <person name="Van Vliet M D."/>
        </authorList>
    </citation>
    <scope>NUCLEOTIDE SEQUENCE [LARGE SCALE GENOMIC DNA]</scope>
    <source>
        <strain evidence="1 2">F1</strain>
    </source>
</reference>